<keyword evidence="9 12" id="KW-1133">Transmembrane helix</keyword>
<feature type="transmembrane region" description="Helical" evidence="12">
    <location>
        <begin position="173"/>
        <end position="190"/>
    </location>
</feature>
<keyword evidence="5 13" id="KW-0489">Methyltransferase</keyword>
<evidence type="ECO:0000256" key="8">
    <source>
        <dbReference type="ARBA" id="ARBA00022692"/>
    </source>
</evidence>
<organism evidence="13 14">
    <name type="scientific">Luteimonas viscosa</name>
    <dbReference type="NCBI Taxonomy" id="1132694"/>
    <lineage>
        <taxon>Bacteria</taxon>
        <taxon>Pseudomonadati</taxon>
        <taxon>Pseudomonadota</taxon>
        <taxon>Gammaproteobacteria</taxon>
        <taxon>Lysobacterales</taxon>
        <taxon>Lysobacteraceae</taxon>
        <taxon>Luteimonas</taxon>
    </lineage>
</organism>
<comment type="similarity">
    <text evidence="3">Belongs to the nurim family.</text>
</comment>
<reference evidence="13 14" key="1">
    <citation type="submission" date="2019-08" db="EMBL/GenBank/DDBJ databases">
        <title>Luteimonas viscosus sp. nov., isolated from soil of a sunflower field.</title>
        <authorList>
            <person name="Jianli Z."/>
            <person name="Ying Z."/>
        </authorList>
    </citation>
    <scope>NUCLEOTIDE SEQUENCE [LARGE SCALE GENOMIC DNA]</scope>
    <source>
        <strain evidence="13 14">XBU10</strain>
    </source>
</reference>
<accession>A0A5D4XRC4</accession>
<dbReference type="OrthoDB" id="9789029at2"/>
<dbReference type="GO" id="GO:0016020">
    <property type="term" value="C:membrane"/>
    <property type="evidence" value="ECO:0007669"/>
    <property type="project" value="UniProtKB-SubCell"/>
</dbReference>
<evidence type="ECO:0000313" key="14">
    <source>
        <dbReference type="Proteomes" id="UP000324973"/>
    </source>
</evidence>
<evidence type="ECO:0000256" key="2">
    <source>
        <dbReference type="ARBA" id="ARBA00004141"/>
    </source>
</evidence>
<feature type="transmembrane region" description="Helical" evidence="12">
    <location>
        <begin position="45"/>
        <end position="66"/>
    </location>
</feature>
<comment type="caution">
    <text evidence="13">The sequence shown here is derived from an EMBL/GenBank/DDBJ whole genome shotgun (WGS) entry which is preliminary data.</text>
</comment>
<dbReference type="InterPro" id="IPR054700">
    <property type="entry name" value="MddA"/>
</dbReference>
<keyword evidence="14" id="KW-1185">Reference proteome</keyword>
<evidence type="ECO:0000256" key="6">
    <source>
        <dbReference type="ARBA" id="ARBA00022679"/>
    </source>
</evidence>
<dbReference type="GO" id="GO:0032259">
    <property type="term" value="P:methylation"/>
    <property type="evidence" value="ECO:0007669"/>
    <property type="project" value="UniProtKB-KW"/>
</dbReference>
<dbReference type="Proteomes" id="UP000324973">
    <property type="component" value="Unassembled WGS sequence"/>
</dbReference>
<dbReference type="NCBIfam" id="NF045656">
    <property type="entry name" value="MeththiolMtaseMddA"/>
    <property type="match status" value="1"/>
</dbReference>
<comment type="function">
    <text evidence="1">Catalyzes the methylation of methanethiol (MeSH) to yield dimethylsulphide (DMS).</text>
</comment>
<evidence type="ECO:0000256" key="9">
    <source>
        <dbReference type="ARBA" id="ARBA00022989"/>
    </source>
</evidence>
<feature type="transmembrane region" description="Helical" evidence="12">
    <location>
        <begin position="7"/>
        <end position="33"/>
    </location>
</feature>
<dbReference type="PANTHER" id="PTHR31040:SF1">
    <property type="entry name" value="NURIM"/>
    <property type="match status" value="1"/>
</dbReference>
<protein>
    <recommendedName>
        <fullName evidence="4">methanethiol S-methyltransferase</fullName>
        <ecNumber evidence="4">2.1.1.334</ecNumber>
    </recommendedName>
</protein>
<evidence type="ECO:0000256" key="10">
    <source>
        <dbReference type="ARBA" id="ARBA00023136"/>
    </source>
</evidence>
<evidence type="ECO:0000256" key="7">
    <source>
        <dbReference type="ARBA" id="ARBA00022691"/>
    </source>
</evidence>
<keyword evidence="8 12" id="KW-0812">Transmembrane</keyword>
<evidence type="ECO:0000256" key="1">
    <source>
        <dbReference type="ARBA" id="ARBA00002096"/>
    </source>
</evidence>
<keyword evidence="6 13" id="KW-0808">Transferase</keyword>
<feature type="transmembrane region" description="Helical" evidence="12">
    <location>
        <begin position="196"/>
        <end position="214"/>
    </location>
</feature>
<evidence type="ECO:0000256" key="5">
    <source>
        <dbReference type="ARBA" id="ARBA00022603"/>
    </source>
</evidence>
<sequence>MPRVLALFYGVVSYLVFLATFTYAIGFVTGLGVPKHIDGGLAGPLLPALLVNAALLGLFAAQHSVMARPAFKRWLTRFVPEHVERSTYVLCASLALVAMFAWWRPMPSPVWQVETPALYWMLHALSACGWLLVLVGTFLISHCELFGLRQVWLHARGKTAAHLPFVTRSLYRLVRHPLMLGFLIAFWATPHMSQGHLLFALATTGYIVLAVKLLEERDLVAMHGEAYRRYQREVPMLLPLPKRREPVGSVARSR</sequence>
<dbReference type="AlphaFoldDB" id="A0A5D4XRC4"/>
<dbReference type="InterPro" id="IPR033580">
    <property type="entry name" value="Nurim-like"/>
</dbReference>
<gene>
    <name evidence="13" type="ORF">FZO89_13825</name>
</gene>
<dbReference type="RefSeq" id="WP_149103798.1">
    <property type="nucleotide sequence ID" value="NZ_VTFT01000001.1"/>
</dbReference>
<dbReference type="PANTHER" id="PTHR31040">
    <property type="entry name" value="NURIM"/>
    <property type="match status" value="1"/>
</dbReference>
<comment type="catalytic activity">
    <reaction evidence="11">
        <text>methanethiol + S-adenosyl-L-methionine = dimethyl sulfide + S-adenosyl-L-homocysteine + H(+)</text>
        <dbReference type="Rhea" id="RHEA:50428"/>
        <dbReference type="ChEBI" id="CHEBI:15378"/>
        <dbReference type="ChEBI" id="CHEBI:16007"/>
        <dbReference type="ChEBI" id="CHEBI:17437"/>
        <dbReference type="ChEBI" id="CHEBI:57856"/>
        <dbReference type="ChEBI" id="CHEBI:59789"/>
        <dbReference type="EC" id="2.1.1.334"/>
    </reaction>
</comment>
<evidence type="ECO:0000313" key="13">
    <source>
        <dbReference type="EMBL" id="TYT27247.1"/>
    </source>
</evidence>
<keyword evidence="7" id="KW-0949">S-adenosyl-L-methionine</keyword>
<evidence type="ECO:0000256" key="12">
    <source>
        <dbReference type="SAM" id="Phobius"/>
    </source>
</evidence>
<feature type="transmembrane region" description="Helical" evidence="12">
    <location>
        <begin position="87"/>
        <end position="105"/>
    </location>
</feature>
<proteinExistence type="inferred from homology"/>
<evidence type="ECO:0000256" key="4">
    <source>
        <dbReference type="ARBA" id="ARBA00012149"/>
    </source>
</evidence>
<evidence type="ECO:0000256" key="3">
    <source>
        <dbReference type="ARBA" id="ARBA00010631"/>
    </source>
</evidence>
<comment type="subcellular location">
    <subcellularLocation>
        <location evidence="2">Membrane</location>
        <topology evidence="2">Multi-pass membrane protein</topology>
    </subcellularLocation>
</comment>
<evidence type="ECO:0000256" key="11">
    <source>
        <dbReference type="ARBA" id="ARBA00048134"/>
    </source>
</evidence>
<keyword evidence="10 12" id="KW-0472">Membrane</keyword>
<dbReference type="EMBL" id="VTFT01000001">
    <property type="protein sequence ID" value="TYT27247.1"/>
    <property type="molecule type" value="Genomic_DNA"/>
</dbReference>
<dbReference type="EC" id="2.1.1.334" evidence="4"/>
<feature type="transmembrane region" description="Helical" evidence="12">
    <location>
        <begin position="117"/>
        <end position="140"/>
    </location>
</feature>
<name>A0A5D4XRC4_9GAMM</name>
<dbReference type="GO" id="GO:0008168">
    <property type="term" value="F:methyltransferase activity"/>
    <property type="evidence" value="ECO:0007669"/>
    <property type="project" value="UniProtKB-KW"/>
</dbReference>
<dbReference type="Gene3D" id="1.20.120.1630">
    <property type="match status" value="1"/>
</dbReference>